<sequence>MRRRLMSGGFRIRTPGWLGRVRTLGSVARPGREMWNPLSRSMLLQFEKCCLRKHWRRLARLVFWGVMAGILMINTGRAADDLRRPDVLFIVVDDLNDWISLLDAESPIPTPNLRRLADRGMLFEKAYCISPACNPSRSATLTGLRPSTTGVYGNKSDWRGAVGDRPTIFQRFRRAGYDVVGAGKIFHHHLDGAFHDEASFDDFQPMRPQSYPPEKLNRAPEYGSRNTDWGRWPATVEQSIDFKTVEYCIGELADSQRDAPLFLACGIFKPHSPFFSPGEFHAPFENMAAPPRLPDDWSDLPSGAERLLRKKRWFWEGMQELEARIPGSTLQFFRAYAACAAFADAQVGRLLDALDRSPRRDRTIVVLWSDHGFHLGEKNHIEKFALWEKTNHIPLIVVAPGVTSAGSRCPRPVDLSVLYPTLLELCDLEPDAECDGRSMVPLLRDPNSDWDQPALMTYSRGNHAVRSDDWRFIQYADGTEELYDHRVDPLEWHNLADRPESEEVLAWHRHWIPQSEAAPVPDLKPKSAANAAQ</sequence>
<evidence type="ECO:0000259" key="9">
    <source>
        <dbReference type="Pfam" id="PF00884"/>
    </source>
</evidence>
<dbReference type="AlphaFoldDB" id="A0A5M6DIN0"/>
<name>A0A5M6DIN0_9BACT</name>
<evidence type="ECO:0000256" key="7">
    <source>
        <dbReference type="SAM" id="MobiDB-lite"/>
    </source>
</evidence>
<comment type="caution">
    <text evidence="10">The sequence shown here is derived from an EMBL/GenBank/DDBJ whole genome shotgun (WGS) entry which is preliminary data.</text>
</comment>
<dbReference type="GO" id="GO:0004423">
    <property type="term" value="F:iduronate-2-sulfatase activity"/>
    <property type="evidence" value="ECO:0007669"/>
    <property type="project" value="InterPro"/>
</dbReference>
<evidence type="ECO:0000256" key="8">
    <source>
        <dbReference type="SAM" id="Phobius"/>
    </source>
</evidence>
<dbReference type="EMBL" id="VWOX01000002">
    <property type="protein sequence ID" value="KAA5546236.1"/>
    <property type="molecule type" value="Genomic_DNA"/>
</dbReference>
<comment type="cofactor">
    <cofactor evidence="1">
        <name>Ca(2+)</name>
        <dbReference type="ChEBI" id="CHEBI:29108"/>
    </cofactor>
</comment>
<evidence type="ECO:0000256" key="1">
    <source>
        <dbReference type="ARBA" id="ARBA00001913"/>
    </source>
</evidence>
<proteinExistence type="inferred from homology"/>
<evidence type="ECO:0000256" key="4">
    <source>
        <dbReference type="ARBA" id="ARBA00022729"/>
    </source>
</evidence>
<evidence type="ECO:0000313" key="10">
    <source>
        <dbReference type="EMBL" id="KAA5546236.1"/>
    </source>
</evidence>
<dbReference type="InterPro" id="IPR000917">
    <property type="entry name" value="Sulfatase_N"/>
</dbReference>
<gene>
    <name evidence="10" type="ORF">FYK55_04945</name>
</gene>
<keyword evidence="8" id="KW-0472">Membrane</keyword>
<dbReference type="Gene3D" id="3.40.720.10">
    <property type="entry name" value="Alkaline Phosphatase, subunit A"/>
    <property type="match status" value="1"/>
</dbReference>
<feature type="region of interest" description="Disordered" evidence="7">
    <location>
        <begin position="203"/>
        <end position="228"/>
    </location>
</feature>
<keyword evidence="3" id="KW-0479">Metal-binding</keyword>
<dbReference type="InterPro" id="IPR017850">
    <property type="entry name" value="Alkaline_phosphatase_core_sf"/>
</dbReference>
<organism evidence="10 11">
    <name type="scientific">Roseiconus nitratireducens</name>
    <dbReference type="NCBI Taxonomy" id="2605748"/>
    <lineage>
        <taxon>Bacteria</taxon>
        <taxon>Pseudomonadati</taxon>
        <taxon>Planctomycetota</taxon>
        <taxon>Planctomycetia</taxon>
        <taxon>Pirellulales</taxon>
        <taxon>Pirellulaceae</taxon>
        <taxon>Roseiconus</taxon>
    </lineage>
</organism>
<protein>
    <submittedName>
        <fullName evidence="10">Sulfatase</fullName>
    </submittedName>
</protein>
<dbReference type="GO" id="GO:0046872">
    <property type="term" value="F:metal ion binding"/>
    <property type="evidence" value="ECO:0007669"/>
    <property type="project" value="UniProtKB-KW"/>
</dbReference>
<keyword evidence="4" id="KW-0732">Signal</keyword>
<feature type="transmembrane region" description="Helical" evidence="8">
    <location>
        <begin position="61"/>
        <end position="79"/>
    </location>
</feature>
<dbReference type="GO" id="GO:0005737">
    <property type="term" value="C:cytoplasm"/>
    <property type="evidence" value="ECO:0007669"/>
    <property type="project" value="TreeGrafter"/>
</dbReference>
<dbReference type="PANTHER" id="PTHR45953:SF1">
    <property type="entry name" value="IDURONATE 2-SULFATASE"/>
    <property type="match status" value="1"/>
</dbReference>
<keyword evidence="6" id="KW-0106">Calcium</keyword>
<dbReference type="SUPFAM" id="SSF53649">
    <property type="entry name" value="Alkaline phosphatase-like"/>
    <property type="match status" value="1"/>
</dbReference>
<keyword evidence="8" id="KW-0812">Transmembrane</keyword>
<evidence type="ECO:0000256" key="5">
    <source>
        <dbReference type="ARBA" id="ARBA00022801"/>
    </source>
</evidence>
<evidence type="ECO:0000313" key="11">
    <source>
        <dbReference type="Proteomes" id="UP000324479"/>
    </source>
</evidence>
<keyword evidence="5" id="KW-0378">Hydrolase</keyword>
<dbReference type="PANTHER" id="PTHR45953">
    <property type="entry name" value="IDURONATE 2-SULFATASE"/>
    <property type="match status" value="1"/>
</dbReference>
<keyword evidence="11" id="KW-1185">Reference proteome</keyword>
<evidence type="ECO:0000256" key="3">
    <source>
        <dbReference type="ARBA" id="ARBA00022723"/>
    </source>
</evidence>
<evidence type="ECO:0000256" key="2">
    <source>
        <dbReference type="ARBA" id="ARBA00008779"/>
    </source>
</evidence>
<dbReference type="CDD" id="cd16030">
    <property type="entry name" value="iduronate-2-sulfatase"/>
    <property type="match status" value="1"/>
</dbReference>
<feature type="domain" description="Sulfatase N-terminal" evidence="9">
    <location>
        <begin position="85"/>
        <end position="427"/>
    </location>
</feature>
<accession>A0A5M6DIN0</accession>
<dbReference type="Pfam" id="PF00884">
    <property type="entry name" value="Sulfatase"/>
    <property type="match status" value="1"/>
</dbReference>
<dbReference type="InterPro" id="IPR035874">
    <property type="entry name" value="IDS"/>
</dbReference>
<evidence type="ECO:0000256" key="6">
    <source>
        <dbReference type="ARBA" id="ARBA00022837"/>
    </source>
</evidence>
<keyword evidence="8" id="KW-1133">Transmembrane helix</keyword>
<comment type="similarity">
    <text evidence="2">Belongs to the sulfatase family.</text>
</comment>
<reference evidence="10 11" key="1">
    <citation type="submission" date="2019-08" db="EMBL/GenBank/DDBJ databases">
        <authorList>
            <person name="Dhanesh K."/>
            <person name="Kumar G."/>
            <person name="Sasikala C."/>
            <person name="Venkata Ramana C."/>
        </authorList>
    </citation>
    <scope>NUCLEOTIDE SEQUENCE [LARGE SCALE GENOMIC DNA]</scope>
    <source>
        <strain evidence="10 11">JC645</strain>
    </source>
</reference>
<dbReference type="Proteomes" id="UP000324479">
    <property type="component" value="Unassembled WGS sequence"/>
</dbReference>